<feature type="compositionally biased region" description="Polar residues" evidence="2">
    <location>
        <begin position="520"/>
        <end position="532"/>
    </location>
</feature>
<keyword evidence="4" id="KW-1185">Reference proteome</keyword>
<organism evidence="3 4">
    <name type="scientific">Strigomonas culicis</name>
    <dbReference type="NCBI Taxonomy" id="28005"/>
    <lineage>
        <taxon>Eukaryota</taxon>
        <taxon>Discoba</taxon>
        <taxon>Euglenozoa</taxon>
        <taxon>Kinetoplastea</taxon>
        <taxon>Metakinetoplastina</taxon>
        <taxon>Trypanosomatida</taxon>
        <taxon>Trypanosomatidae</taxon>
        <taxon>Strigomonadinae</taxon>
        <taxon>Strigomonas</taxon>
    </lineage>
</organism>
<reference evidence="3 4" key="1">
    <citation type="journal article" date="2013" name="PLoS ONE">
        <title>Predicting the Proteins of Angomonas deanei, Strigomonas culicis and Their Respective Endosymbionts Reveals New Aspects of the Trypanosomatidae Family.</title>
        <authorList>
            <person name="Motta M.C."/>
            <person name="Martins A.C."/>
            <person name="de Souza S.S."/>
            <person name="Catta-Preta C.M."/>
            <person name="Silva R."/>
            <person name="Klein C.C."/>
            <person name="de Almeida L.G."/>
            <person name="de Lima Cunha O."/>
            <person name="Ciapina L.P."/>
            <person name="Brocchi M."/>
            <person name="Colabardini A.C."/>
            <person name="de Araujo Lima B."/>
            <person name="Machado C.R."/>
            <person name="de Almeida Soares C.M."/>
            <person name="Probst C.M."/>
            <person name="de Menezes C.B."/>
            <person name="Thompson C.E."/>
            <person name="Bartholomeu D.C."/>
            <person name="Gradia D.F."/>
            <person name="Pavoni D.P."/>
            <person name="Grisard E.C."/>
            <person name="Fantinatti-Garboggini F."/>
            <person name="Marchini F.K."/>
            <person name="Rodrigues-Luiz G.F."/>
            <person name="Wagner G."/>
            <person name="Goldman G.H."/>
            <person name="Fietto J.L."/>
            <person name="Elias M.C."/>
            <person name="Goldman M.H."/>
            <person name="Sagot M.F."/>
            <person name="Pereira M."/>
            <person name="Stoco P.H."/>
            <person name="de Mendonca-Neto R.P."/>
            <person name="Teixeira S.M."/>
            <person name="Maciel T.E."/>
            <person name="de Oliveira Mendes T.A."/>
            <person name="Urmenyi T.P."/>
            <person name="de Souza W."/>
            <person name="Schenkman S."/>
            <person name="de Vasconcelos A.T."/>
        </authorList>
    </citation>
    <scope>NUCLEOTIDE SEQUENCE [LARGE SCALE GENOMIC DNA]</scope>
</reference>
<keyword evidence="1" id="KW-0175">Coiled coil</keyword>
<dbReference type="EMBL" id="ATMH01009306">
    <property type="protein sequence ID" value="EPY19759.1"/>
    <property type="molecule type" value="Genomic_DNA"/>
</dbReference>
<sequence>MHDEPSFFLSHKSIEDIVHKLYIVRGALRREGLQGVTEVVAVVNYPLCRARNVDALVRAMARGSGADDASRPPLLTAATIKVLGRDFAVNEKVARGQCEALHRDAPPPDTQASTRPAAEVDDEASLPDLRGSSLKRMLAKASQRRRHRKKKTKPATPPTAATEGPASTSLVDTAAAAPQRLRAQQALLAFLAHAAQVGCMRPQRMLLLVEDVAQPPDARLAVQYLSTTMEEDIADLLDAEDEEAARAALFEKLERLEREEAAVNANKTYNDMRLYAQRQQPTPAGALTVETFYVPLTVSDAHRVCLTDIQRRPRGAAPGHRHMSPNPMLPAEYEQLVTRLLAQLHPPTSSTAAAGAAAPDFSPLLPTSIKRKSSLGGVVCGSSVNGGALNLAARCAQQQNIHLESLTTHMLHHFCGLTDVLLAQNFPDARVVLPAVALVSALLRCLRTETCQYLPEVCVSTALLLQPQLWTYAARRAVQRGDEERRHFYADVKHRVFSRPHHKGNPSAAPNAATALDGAWNSQSQSQSYKGT</sequence>
<feature type="coiled-coil region" evidence="1">
    <location>
        <begin position="239"/>
        <end position="266"/>
    </location>
</feature>
<feature type="region of interest" description="Disordered" evidence="2">
    <location>
        <begin position="99"/>
        <end position="168"/>
    </location>
</feature>
<protein>
    <submittedName>
        <fullName evidence="3">Uncharacterized protein</fullName>
    </submittedName>
</protein>
<dbReference type="AlphaFoldDB" id="S9TT56"/>
<gene>
    <name evidence="3" type="ORF">STCU_09306</name>
</gene>
<evidence type="ECO:0000313" key="4">
    <source>
        <dbReference type="Proteomes" id="UP000015354"/>
    </source>
</evidence>
<evidence type="ECO:0000256" key="1">
    <source>
        <dbReference type="SAM" id="Coils"/>
    </source>
</evidence>
<feature type="region of interest" description="Disordered" evidence="2">
    <location>
        <begin position="498"/>
        <end position="532"/>
    </location>
</feature>
<dbReference type="Proteomes" id="UP000015354">
    <property type="component" value="Unassembled WGS sequence"/>
</dbReference>
<name>S9TT56_9TRYP</name>
<comment type="caution">
    <text evidence="3">The sequence shown here is derived from an EMBL/GenBank/DDBJ whole genome shotgun (WGS) entry which is preliminary data.</text>
</comment>
<evidence type="ECO:0000256" key="2">
    <source>
        <dbReference type="SAM" id="MobiDB-lite"/>
    </source>
</evidence>
<feature type="compositionally biased region" description="Basic residues" evidence="2">
    <location>
        <begin position="142"/>
        <end position="153"/>
    </location>
</feature>
<accession>S9TT56</accession>
<proteinExistence type="predicted"/>
<evidence type="ECO:0000313" key="3">
    <source>
        <dbReference type="EMBL" id="EPY19759.1"/>
    </source>
</evidence>
<dbReference type="OrthoDB" id="273239at2759"/>